<dbReference type="PROSITE" id="PS50112">
    <property type="entry name" value="PAS"/>
    <property type="match status" value="1"/>
</dbReference>
<dbReference type="Pfam" id="PF08447">
    <property type="entry name" value="PAS_3"/>
    <property type="match status" value="1"/>
</dbReference>
<dbReference type="InterPro" id="IPR035965">
    <property type="entry name" value="PAS-like_dom_sf"/>
</dbReference>
<name>A0A085V8Z3_PSESX</name>
<dbReference type="InterPro" id="IPR001610">
    <property type="entry name" value="PAC"/>
</dbReference>
<protein>
    <recommendedName>
        <fullName evidence="2">histidine kinase</fullName>
        <ecNumber evidence="2">2.7.13.3</ecNumber>
    </recommendedName>
</protein>
<dbReference type="InterPro" id="IPR003661">
    <property type="entry name" value="HisK_dim/P_dom"/>
</dbReference>
<dbReference type="PANTHER" id="PTHR43065">
    <property type="entry name" value="SENSOR HISTIDINE KINASE"/>
    <property type="match status" value="1"/>
</dbReference>
<proteinExistence type="predicted"/>
<dbReference type="Gene3D" id="1.10.287.130">
    <property type="match status" value="1"/>
</dbReference>
<dbReference type="SMART" id="SM00086">
    <property type="entry name" value="PAC"/>
    <property type="match status" value="2"/>
</dbReference>
<evidence type="ECO:0000256" key="4">
    <source>
        <dbReference type="ARBA" id="ARBA00022777"/>
    </source>
</evidence>
<dbReference type="Gene3D" id="3.30.565.10">
    <property type="entry name" value="Histidine kinase-like ATPase, C-terminal domain"/>
    <property type="match status" value="1"/>
</dbReference>
<dbReference type="Pfam" id="PF08448">
    <property type="entry name" value="PAS_4"/>
    <property type="match status" value="1"/>
</dbReference>
<dbReference type="InterPro" id="IPR000700">
    <property type="entry name" value="PAS-assoc_C"/>
</dbReference>
<dbReference type="AlphaFoldDB" id="A0A085V8Z3"/>
<comment type="caution">
    <text evidence="8">The sequence shown here is derived from an EMBL/GenBank/DDBJ whole genome shotgun (WGS) entry which is preliminary data.</text>
</comment>
<dbReference type="Pfam" id="PF00512">
    <property type="entry name" value="HisKA"/>
    <property type="match status" value="1"/>
</dbReference>
<evidence type="ECO:0000256" key="2">
    <source>
        <dbReference type="ARBA" id="ARBA00012438"/>
    </source>
</evidence>
<evidence type="ECO:0000259" key="6">
    <source>
        <dbReference type="PROSITE" id="PS50112"/>
    </source>
</evidence>
<dbReference type="CDD" id="cd00082">
    <property type="entry name" value="HisKA"/>
    <property type="match status" value="1"/>
</dbReference>
<evidence type="ECO:0000313" key="9">
    <source>
        <dbReference type="Proteomes" id="UP000028631"/>
    </source>
</evidence>
<evidence type="ECO:0000256" key="3">
    <source>
        <dbReference type="ARBA" id="ARBA00022553"/>
    </source>
</evidence>
<gene>
    <name evidence="8" type="ORF">IV01_22540</name>
</gene>
<evidence type="ECO:0000256" key="1">
    <source>
        <dbReference type="ARBA" id="ARBA00000085"/>
    </source>
</evidence>
<dbReference type="InterPro" id="IPR013655">
    <property type="entry name" value="PAS_fold_3"/>
</dbReference>
<feature type="domain" description="Histidine kinase" evidence="5">
    <location>
        <begin position="697"/>
        <end position="917"/>
    </location>
</feature>
<accession>A0A085V8Z3</accession>
<dbReference type="SMART" id="SM00091">
    <property type="entry name" value="PAS"/>
    <property type="match status" value="3"/>
</dbReference>
<dbReference type="SMART" id="SM00387">
    <property type="entry name" value="HATPase_c"/>
    <property type="match status" value="1"/>
</dbReference>
<dbReference type="RefSeq" id="WP_032631087.1">
    <property type="nucleotide sequence ID" value="NZ_JPQU01000078.1"/>
</dbReference>
<feature type="domain" description="PAS" evidence="6">
    <location>
        <begin position="431"/>
        <end position="504"/>
    </location>
</feature>
<dbReference type="Proteomes" id="UP000028631">
    <property type="component" value="Unassembled WGS sequence"/>
</dbReference>
<evidence type="ECO:0000313" key="8">
    <source>
        <dbReference type="EMBL" id="KFE51906.1"/>
    </source>
</evidence>
<dbReference type="SUPFAM" id="SSF55874">
    <property type="entry name" value="ATPase domain of HSP90 chaperone/DNA topoisomerase II/histidine kinase"/>
    <property type="match status" value="1"/>
</dbReference>
<organism evidence="8 9">
    <name type="scientific">Pseudomonas syringae</name>
    <dbReference type="NCBI Taxonomy" id="317"/>
    <lineage>
        <taxon>Bacteria</taxon>
        <taxon>Pseudomonadati</taxon>
        <taxon>Pseudomonadota</taxon>
        <taxon>Gammaproteobacteria</taxon>
        <taxon>Pseudomonadales</taxon>
        <taxon>Pseudomonadaceae</taxon>
        <taxon>Pseudomonas</taxon>
    </lineage>
</organism>
<evidence type="ECO:0000259" key="7">
    <source>
        <dbReference type="PROSITE" id="PS50113"/>
    </source>
</evidence>
<dbReference type="PROSITE" id="PS50109">
    <property type="entry name" value="HIS_KIN"/>
    <property type="match status" value="1"/>
</dbReference>
<reference evidence="8 9" key="1">
    <citation type="submission" date="2014-07" db="EMBL/GenBank/DDBJ databases">
        <title>Draft Genome Sequences of Environmental Pseudomonas syringae strains.</title>
        <authorList>
            <person name="Baltrus D.A."/>
            <person name="Berge O."/>
            <person name="Morris C."/>
        </authorList>
    </citation>
    <scope>NUCLEOTIDE SEQUENCE [LARGE SCALE GENOMIC DNA]</scope>
    <source>
        <strain evidence="8 9">GAW0119</strain>
    </source>
</reference>
<dbReference type="GO" id="GO:0000155">
    <property type="term" value="F:phosphorelay sensor kinase activity"/>
    <property type="evidence" value="ECO:0007669"/>
    <property type="project" value="InterPro"/>
</dbReference>
<dbReference type="SMART" id="SM00388">
    <property type="entry name" value="HisKA"/>
    <property type="match status" value="1"/>
</dbReference>
<dbReference type="NCBIfam" id="TIGR00229">
    <property type="entry name" value="sensory_box"/>
    <property type="match status" value="2"/>
</dbReference>
<keyword evidence="3" id="KW-0597">Phosphoprotein</keyword>
<dbReference type="CDD" id="cd00130">
    <property type="entry name" value="PAS"/>
    <property type="match status" value="3"/>
</dbReference>
<dbReference type="PROSITE" id="PS50113">
    <property type="entry name" value="PAC"/>
    <property type="match status" value="1"/>
</dbReference>
<dbReference type="InterPro" id="IPR005467">
    <property type="entry name" value="His_kinase_dom"/>
</dbReference>
<keyword evidence="4 8" id="KW-0808">Transferase</keyword>
<feature type="domain" description="PAC" evidence="7">
    <location>
        <begin position="506"/>
        <end position="558"/>
    </location>
</feature>
<dbReference type="InterPro" id="IPR013656">
    <property type="entry name" value="PAS_4"/>
</dbReference>
<dbReference type="SUPFAM" id="SSF55785">
    <property type="entry name" value="PYP-like sensor domain (PAS domain)"/>
    <property type="match status" value="3"/>
</dbReference>
<dbReference type="InterPro" id="IPR000014">
    <property type="entry name" value="PAS"/>
</dbReference>
<dbReference type="InterPro" id="IPR004358">
    <property type="entry name" value="Sig_transdc_His_kin-like_C"/>
</dbReference>
<dbReference type="EC" id="2.7.13.3" evidence="2"/>
<dbReference type="Pfam" id="PF02518">
    <property type="entry name" value="HATPase_c"/>
    <property type="match status" value="1"/>
</dbReference>
<dbReference type="SUPFAM" id="SSF47384">
    <property type="entry name" value="Homodimeric domain of signal transducing histidine kinase"/>
    <property type="match status" value="1"/>
</dbReference>
<dbReference type="PANTHER" id="PTHR43065:SF42">
    <property type="entry name" value="TWO-COMPONENT SENSOR PPRA"/>
    <property type="match status" value="1"/>
</dbReference>
<dbReference type="PRINTS" id="PR00344">
    <property type="entry name" value="BCTRLSENSOR"/>
</dbReference>
<keyword evidence="9" id="KW-1185">Reference proteome</keyword>
<dbReference type="OrthoDB" id="1931120at2"/>
<dbReference type="InterPro" id="IPR003594">
    <property type="entry name" value="HATPase_dom"/>
</dbReference>
<dbReference type="Gene3D" id="3.30.450.20">
    <property type="entry name" value="PAS domain"/>
    <property type="match status" value="3"/>
</dbReference>
<dbReference type="InterPro" id="IPR036097">
    <property type="entry name" value="HisK_dim/P_sf"/>
</dbReference>
<comment type="catalytic activity">
    <reaction evidence="1">
        <text>ATP + protein L-histidine = ADP + protein N-phospho-L-histidine.</text>
        <dbReference type="EC" id="2.7.13.3"/>
    </reaction>
</comment>
<dbReference type="InterPro" id="IPR036890">
    <property type="entry name" value="HATPase_C_sf"/>
</dbReference>
<keyword evidence="4 8" id="KW-0418">Kinase</keyword>
<dbReference type="PATRIC" id="fig|317.175.peg.4697"/>
<dbReference type="EMBL" id="JPQU01000078">
    <property type="protein sequence ID" value="KFE51906.1"/>
    <property type="molecule type" value="Genomic_DNA"/>
</dbReference>
<sequence>MSLDKTLLSRWLGRTEAPVAPAGHPSSLEPEPIGAGWYLLLSEEGRVLNISASLLLRLGLIEANVSNQRLISLLLPNSALVVEGEPQDWQGHMLDLDFNAGEGHTLHARGWVQARGENWLLQLLDISDLMEEASAARTRQQCLRMAGQVAERIRVCSADRLLEVVVEQLQELAQLWHVPCLALALPDSSGAGWRVYARYSAHSAPELWQTGQRLGTGLDRLDASIAHQLDFTSNEELVALQGPFGNADGFALPHSRDGVPKAWLLFGFYRAWQQAPDLSEREWLNLSSALAGPVLFRLSDQSNRHHVERLSVLQDLLGTGWWEFLPASDEMLLAPQLARTLQARECMSRLDWLSLIHPADRQELSSRLAQLRDTDTSMLFCVRLQQPDAAQETVWFRIQGQTVGTGQTRRVLGFMLDVSDIKNQETEAAVAHARLDNLIASSPAVIYVQRYDQGNLEPTFFSDSLRPLLGWTLEDCVGGKLSEYIHPDDREIWFERTRHLLREGFVSRRYRLRDKGGVYHWLLDEAKLLRDDLGIPLEVVGLWLDVTDATLATERVRESEERYRILVEDSPAMICRYTPDLILSFGNRPLASYMECTPEQLVGVNLGDWMSEEQREAFVQRIGTLTPEAPMSNAEICLELPGREFAWWVWADRGVFNEQGKLIEVQAVGRDNTDVRRSRMQLNQSAKMATLGEMATGLAHEINQPLNVMRMAVVNVLKRLGNGEADIEYLTEKLKRIDTQVQRAARTVDHMRVFGRRSEVEERLFDPMQAVEGTLSMLSEGMKGKGVDIRVGEMSITGQVMGHVDQLEQVLINLMVNARDALLSRKEKDRELQPWISVTAEQDERHIVLSVQDNGGGIDPRLLERIFEPFFTTKEIGVGTGLGLSVSYGIVDQMGGQLSVSNVDEGARFVITLPIGGASSS</sequence>
<evidence type="ECO:0000259" key="5">
    <source>
        <dbReference type="PROSITE" id="PS50109"/>
    </source>
</evidence>